<feature type="domain" description="Ketoreductase" evidence="2">
    <location>
        <begin position="11"/>
        <end position="192"/>
    </location>
</feature>
<dbReference type="SUPFAM" id="SSF51735">
    <property type="entry name" value="NAD(P)-binding Rossmann-fold domains"/>
    <property type="match status" value="1"/>
</dbReference>
<dbReference type="Proteomes" id="UP001562065">
    <property type="component" value="Unassembled WGS sequence"/>
</dbReference>
<proteinExistence type="inferred from homology"/>
<sequence>MTQTVSPRDCAVVIGTGTRSGLGGALCARFHAQGLAVYAAGRSREKIEHTAREIDPSGQRVTAVVMEAAEPADVSALFARIAADGRIPKVVVFNAAERNIPMSMLNTTPEQLEQVWRSNCFAGALVGQEALRRMLPQAEGTLIFTGASGSLRGRARFAAFASAKAGLRALAQSMAREFGPKGIHVAHVIIDGVVNGDRAGKFAAGLGKAYLISRGNDGSLHPDAVAESYWQLHLQHRSAWTHELDLRPFKESF</sequence>
<dbReference type="InterPro" id="IPR057326">
    <property type="entry name" value="KR_dom"/>
</dbReference>
<reference evidence="3 4" key="1">
    <citation type="submission" date="2024-07" db="EMBL/GenBank/DDBJ databases">
        <authorList>
            <person name="Ren Q."/>
        </authorList>
    </citation>
    <scope>NUCLEOTIDE SEQUENCE [LARGE SCALE GENOMIC DNA]</scope>
    <source>
        <strain evidence="3 4">REN37</strain>
    </source>
</reference>
<dbReference type="RefSeq" id="WP_369454860.1">
    <property type="nucleotide sequence ID" value="NZ_JBGCUO010000001.1"/>
</dbReference>
<comment type="similarity">
    <text evidence="1">Belongs to the short-chain dehydrogenases/reductases (SDR) family.</text>
</comment>
<organism evidence="3 4">
    <name type="scientific">Isoalcanivorax beigongshangi</name>
    <dbReference type="NCBI Taxonomy" id="3238810"/>
    <lineage>
        <taxon>Bacteria</taxon>
        <taxon>Pseudomonadati</taxon>
        <taxon>Pseudomonadota</taxon>
        <taxon>Gammaproteobacteria</taxon>
        <taxon>Oceanospirillales</taxon>
        <taxon>Alcanivoracaceae</taxon>
        <taxon>Isoalcanivorax</taxon>
    </lineage>
</organism>
<evidence type="ECO:0000313" key="4">
    <source>
        <dbReference type="Proteomes" id="UP001562065"/>
    </source>
</evidence>
<evidence type="ECO:0000313" key="3">
    <source>
        <dbReference type="EMBL" id="MEY1661609.1"/>
    </source>
</evidence>
<protein>
    <submittedName>
        <fullName evidence="3">SDR family NAD(P)-dependent oxidoreductase</fullName>
    </submittedName>
</protein>
<dbReference type="InterPro" id="IPR036291">
    <property type="entry name" value="NAD(P)-bd_dom_sf"/>
</dbReference>
<accession>A0ABV4AFX1</accession>
<name>A0ABV4AFX1_9GAMM</name>
<dbReference type="PANTHER" id="PTHR43431">
    <property type="entry name" value="OXIDOREDUCTASE, SHORT CHAIN DEHYDROGENASE/REDUCTASE FAMILY (AFU_ORTHOLOGUE AFUA_5G14000)"/>
    <property type="match status" value="1"/>
</dbReference>
<dbReference type="Gene3D" id="3.40.50.720">
    <property type="entry name" value="NAD(P)-binding Rossmann-like Domain"/>
    <property type="match status" value="1"/>
</dbReference>
<dbReference type="Pfam" id="PF00106">
    <property type="entry name" value="adh_short"/>
    <property type="match status" value="1"/>
</dbReference>
<evidence type="ECO:0000256" key="1">
    <source>
        <dbReference type="ARBA" id="ARBA00006484"/>
    </source>
</evidence>
<dbReference type="InterPro" id="IPR002347">
    <property type="entry name" value="SDR_fam"/>
</dbReference>
<dbReference type="PRINTS" id="PR00081">
    <property type="entry name" value="GDHRDH"/>
</dbReference>
<gene>
    <name evidence="3" type="ORF">AB5I84_05535</name>
</gene>
<evidence type="ECO:0000259" key="2">
    <source>
        <dbReference type="SMART" id="SM00822"/>
    </source>
</evidence>
<dbReference type="PANTHER" id="PTHR43431:SF7">
    <property type="entry name" value="OXIDOREDUCTASE, SHORT CHAIN DEHYDROGENASE_REDUCTASE FAMILY (AFU_ORTHOLOGUE AFUA_5G14000)"/>
    <property type="match status" value="1"/>
</dbReference>
<keyword evidence="4" id="KW-1185">Reference proteome</keyword>
<dbReference type="EMBL" id="JBGCUO010000001">
    <property type="protein sequence ID" value="MEY1661609.1"/>
    <property type="molecule type" value="Genomic_DNA"/>
</dbReference>
<comment type="caution">
    <text evidence="3">The sequence shown here is derived from an EMBL/GenBank/DDBJ whole genome shotgun (WGS) entry which is preliminary data.</text>
</comment>
<dbReference type="SMART" id="SM00822">
    <property type="entry name" value="PKS_KR"/>
    <property type="match status" value="1"/>
</dbReference>